<keyword evidence="1" id="KW-0472">Membrane</keyword>
<evidence type="ECO:0000313" key="3">
    <source>
        <dbReference type="Proteomes" id="UP001168620"/>
    </source>
</evidence>
<feature type="transmembrane region" description="Helical" evidence="1">
    <location>
        <begin position="183"/>
        <end position="201"/>
    </location>
</feature>
<feature type="transmembrane region" description="Helical" evidence="1">
    <location>
        <begin position="129"/>
        <end position="150"/>
    </location>
</feature>
<name>A0ABT8FIX0_9ACTN</name>
<dbReference type="EMBL" id="JAUHJQ010000007">
    <property type="protein sequence ID" value="MDN4174554.1"/>
    <property type="molecule type" value="Genomic_DNA"/>
</dbReference>
<organism evidence="2 3">
    <name type="scientific">Nocardioides oceani</name>
    <dbReference type="NCBI Taxonomy" id="3058369"/>
    <lineage>
        <taxon>Bacteria</taxon>
        <taxon>Bacillati</taxon>
        <taxon>Actinomycetota</taxon>
        <taxon>Actinomycetes</taxon>
        <taxon>Propionibacteriales</taxon>
        <taxon>Nocardioidaceae</taxon>
        <taxon>Nocardioides</taxon>
    </lineage>
</organism>
<reference evidence="2" key="1">
    <citation type="submission" date="2023-06" db="EMBL/GenBank/DDBJ databases">
        <title>Draft genome sequence of Nocardioides sp. SOB77.</title>
        <authorList>
            <person name="Zhang G."/>
        </authorList>
    </citation>
    <scope>NUCLEOTIDE SEQUENCE</scope>
    <source>
        <strain evidence="2">SOB77</strain>
    </source>
</reference>
<evidence type="ECO:0000256" key="1">
    <source>
        <dbReference type="SAM" id="Phobius"/>
    </source>
</evidence>
<sequence>MRSDWLPVSAALLVTGAMALALATLVGDSGGSTSETLRSVENNDGRWLAVAVIYLLASACLTLGLPTILYVLQDRSRFLGGLGVISLALGFIGLAGYGMLVTFFRALVITDAIRGPALRAAAEESGLTVVLYGWVVAFVLGELLVTLALLRVPEVPRWVPAVLAAHLVAVALGGVLPDAVTRAAVLLLALGFAGIAITAALPDPHRRSLARA</sequence>
<evidence type="ECO:0000313" key="2">
    <source>
        <dbReference type="EMBL" id="MDN4174554.1"/>
    </source>
</evidence>
<keyword evidence="3" id="KW-1185">Reference proteome</keyword>
<evidence type="ECO:0008006" key="4">
    <source>
        <dbReference type="Google" id="ProtNLM"/>
    </source>
</evidence>
<gene>
    <name evidence="2" type="ORF">QWY28_16455</name>
</gene>
<feature type="transmembrane region" description="Helical" evidence="1">
    <location>
        <begin position="157"/>
        <end position="177"/>
    </location>
</feature>
<accession>A0ABT8FIX0</accession>
<dbReference type="RefSeq" id="WP_300953648.1">
    <property type="nucleotide sequence ID" value="NZ_JAUHJQ010000007.1"/>
</dbReference>
<feature type="transmembrane region" description="Helical" evidence="1">
    <location>
        <begin position="84"/>
        <end position="109"/>
    </location>
</feature>
<comment type="caution">
    <text evidence="2">The sequence shown here is derived from an EMBL/GenBank/DDBJ whole genome shotgun (WGS) entry which is preliminary data.</text>
</comment>
<keyword evidence="1" id="KW-1133">Transmembrane helix</keyword>
<keyword evidence="1" id="KW-0812">Transmembrane</keyword>
<proteinExistence type="predicted"/>
<dbReference type="Proteomes" id="UP001168620">
    <property type="component" value="Unassembled WGS sequence"/>
</dbReference>
<feature type="transmembrane region" description="Helical" evidence="1">
    <location>
        <begin position="47"/>
        <end position="72"/>
    </location>
</feature>
<protein>
    <recommendedName>
        <fullName evidence="4">DUF4386 family protein</fullName>
    </recommendedName>
</protein>